<evidence type="ECO:0000313" key="7">
    <source>
        <dbReference type="Proteomes" id="UP000034350"/>
    </source>
</evidence>
<dbReference type="Gene3D" id="3.40.50.11990">
    <property type="entry name" value="RNA polymerase II accessory factor, Cdc73 C-terminal domain"/>
    <property type="match status" value="1"/>
</dbReference>
<dbReference type="InterPro" id="IPR007852">
    <property type="entry name" value="Cdc73/Parafibromin"/>
</dbReference>
<dbReference type="GO" id="GO:0000993">
    <property type="term" value="F:RNA polymerase II complex binding"/>
    <property type="evidence" value="ECO:0007669"/>
    <property type="project" value="TreeGrafter"/>
</dbReference>
<dbReference type="GeneID" id="36320710"/>
<name>A0A0F9WP02_9MICR</name>
<dbReference type="GO" id="GO:0006368">
    <property type="term" value="P:transcription elongation by RNA polymerase II"/>
    <property type="evidence" value="ECO:0007669"/>
    <property type="project" value="InterPro"/>
</dbReference>
<sequence length="283" mass="33864">MKILREIFKNLKNVELTKEKIKMGNMEYDKNMEINIERTTKKKYTLEQLTYFLINKDLQYTKYLRECKNNGVTSIFYSDQKIILEELEKEVETEKEAYYDLPESRYYSKHKYFWVEEIIAEKPEQIVRSKINEKYKIIVSPSLTATVNLNNIEILLSTGFLEKRKELVFDKIEFQVEDTTFVAEEDIKHWTSDDWNMLVAIFCDGSKWQINEWGIGDVASLFYNIPTFYIENETTLNKNDASKNKNKLSGYNLTRWIATDNKLKNEDFKTMWNKINEMINKKK</sequence>
<evidence type="ECO:0000256" key="1">
    <source>
        <dbReference type="ARBA" id="ARBA00004123"/>
    </source>
</evidence>
<organism evidence="6 7">
    <name type="scientific">Vairimorpha ceranae</name>
    <dbReference type="NCBI Taxonomy" id="40302"/>
    <lineage>
        <taxon>Eukaryota</taxon>
        <taxon>Fungi</taxon>
        <taxon>Fungi incertae sedis</taxon>
        <taxon>Microsporidia</taxon>
        <taxon>Nosematidae</taxon>
        <taxon>Vairimorpha</taxon>
    </lineage>
</organism>
<dbReference type="InterPro" id="IPR038103">
    <property type="entry name" value="CDC73_C_sf"/>
</dbReference>
<protein>
    <submittedName>
        <fullName evidence="6">Cdc73-like rna polymerase ii accessory factor</fullName>
    </submittedName>
</protein>
<dbReference type="EMBL" id="JPQZ01000049">
    <property type="protein sequence ID" value="KKO74723.1"/>
    <property type="molecule type" value="Genomic_DNA"/>
</dbReference>
<comment type="subcellular location">
    <subcellularLocation>
        <location evidence="1">Nucleus</location>
    </subcellularLocation>
</comment>
<dbReference type="PANTHER" id="PTHR12466">
    <property type="entry name" value="CDC73 DOMAIN PROTEIN"/>
    <property type="match status" value="1"/>
</dbReference>
<evidence type="ECO:0000313" key="6">
    <source>
        <dbReference type="EMBL" id="KKO74723.1"/>
    </source>
</evidence>
<dbReference type="Proteomes" id="UP000034350">
    <property type="component" value="Unassembled WGS sequence"/>
</dbReference>
<evidence type="ECO:0000256" key="4">
    <source>
        <dbReference type="ARBA" id="ARBA00023242"/>
    </source>
</evidence>
<dbReference type="GO" id="GO:0016593">
    <property type="term" value="C:Cdc73/Paf1 complex"/>
    <property type="evidence" value="ECO:0007669"/>
    <property type="project" value="InterPro"/>
</dbReference>
<reference evidence="6 7" key="1">
    <citation type="journal article" date="2015" name="Environ. Microbiol.">
        <title>Genome analyses suggest the presence of polyploidy and recent human-driven expansions in eight global populations of the honeybee pathogen Nosema ceranae.</title>
        <authorList>
            <person name="Pelin A."/>
            <person name="Selman M."/>
            <person name="Aris-Brosou S."/>
            <person name="Farinelli L."/>
            <person name="Corradi N."/>
        </authorList>
    </citation>
    <scope>NUCLEOTIDE SEQUENCE [LARGE SCALE GENOMIC DNA]</scope>
    <source>
        <strain evidence="6 7">PA08 1199</strain>
    </source>
</reference>
<dbReference type="OMA" id="INEWGIG"/>
<evidence type="ECO:0000256" key="2">
    <source>
        <dbReference type="ARBA" id="ARBA00010427"/>
    </source>
</evidence>
<dbReference type="GO" id="GO:0032968">
    <property type="term" value="P:positive regulation of transcription elongation by RNA polymerase II"/>
    <property type="evidence" value="ECO:0007669"/>
    <property type="project" value="TreeGrafter"/>
</dbReference>
<keyword evidence="4" id="KW-0539">Nucleus</keyword>
<comment type="caution">
    <text evidence="6">The sequence shown here is derived from an EMBL/GenBank/DDBJ whole genome shotgun (WGS) entry which is preliminary data.</text>
</comment>
<dbReference type="PANTHER" id="PTHR12466:SF8">
    <property type="entry name" value="PARAFIBROMIN"/>
    <property type="match status" value="1"/>
</dbReference>
<gene>
    <name evidence="6" type="ORF">AAJ76_4900015016</name>
</gene>
<keyword evidence="3" id="KW-0804">Transcription</keyword>
<dbReference type="RefSeq" id="XP_024330465.1">
    <property type="nucleotide sequence ID" value="XM_024475763.1"/>
</dbReference>
<dbReference type="VEuPathDB" id="MicrosporidiaDB:NCER_100424"/>
<accession>A0A0F9WP02</accession>
<keyword evidence="7" id="KW-1185">Reference proteome</keyword>
<evidence type="ECO:0000259" key="5">
    <source>
        <dbReference type="Pfam" id="PF05179"/>
    </source>
</evidence>
<dbReference type="InterPro" id="IPR031336">
    <property type="entry name" value="CDC73_C"/>
</dbReference>
<dbReference type="Pfam" id="PF05179">
    <property type="entry name" value="CDC73_C"/>
    <property type="match status" value="1"/>
</dbReference>
<proteinExistence type="inferred from homology"/>
<dbReference type="VEuPathDB" id="MicrosporidiaDB:AAJ76_4900015016"/>
<feature type="domain" description="Cell division control protein 73 C-terminal" evidence="5">
    <location>
        <begin position="137"/>
        <end position="277"/>
    </location>
</feature>
<dbReference type="OrthoDB" id="2186602at2759"/>
<comment type="similarity">
    <text evidence="2">Belongs to the CDC73 family.</text>
</comment>
<evidence type="ECO:0000256" key="3">
    <source>
        <dbReference type="ARBA" id="ARBA00023163"/>
    </source>
</evidence>
<dbReference type="AlphaFoldDB" id="A0A0F9WP02"/>